<evidence type="ECO:0000256" key="4">
    <source>
        <dbReference type="ARBA" id="ARBA00023136"/>
    </source>
</evidence>
<keyword evidence="2 6" id="KW-0812">Transmembrane</keyword>
<feature type="non-terminal residue" evidence="8">
    <location>
        <position position="1"/>
    </location>
</feature>
<evidence type="ECO:0000313" key="9">
    <source>
        <dbReference type="Proteomes" id="UP001057375"/>
    </source>
</evidence>
<evidence type="ECO:0000256" key="1">
    <source>
        <dbReference type="ARBA" id="ARBA00004370"/>
    </source>
</evidence>
<dbReference type="EMBL" id="BQXS01010856">
    <property type="protein sequence ID" value="GKT34721.1"/>
    <property type="molecule type" value="Genomic_DNA"/>
</dbReference>
<keyword evidence="9" id="KW-1185">Reference proteome</keyword>
<keyword evidence="3 6" id="KW-1133">Transmembrane helix</keyword>
<feature type="transmembrane region" description="Helical" evidence="6">
    <location>
        <begin position="121"/>
        <end position="142"/>
    </location>
</feature>
<gene>
    <name evidence="8" type="ORF">ADUPG1_008021</name>
</gene>
<evidence type="ECO:0000256" key="5">
    <source>
        <dbReference type="SAM" id="MobiDB-lite"/>
    </source>
</evidence>
<dbReference type="InterPro" id="IPR013057">
    <property type="entry name" value="AA_transpt_TM"/>
</dbReference>
<keyword evidence="4 6" id="KW-0472">Membrane</keyword>
<evidence type="ECO:0000259" key="7">
    <source>
        <dbReference type="Pfam" id="PF01490"/>
    </source>
</evidence>
<evidence type="ECO:0000256" key="2">
    <source>
        <dbReference type="ARBA" id="ARBA00022692"/>
    </source>
</evidence>
<dbReference type="Pfam" id="PF01490">
    <property type="entry name" value="Aa_trans"/>
    <property type="match status" value="1"/>
</dbReference>
<evidence type="ECO:0000313" key="8">
    <source>
        <dbReference type="EMBL" id="GKT34721.1"/>
    </source>
</evidence>
<organism evidence="8 9">
    <name type="scientific">Aduncisulcus paluster</name>
    <dbReference type="NCBI Taxonomy" id="2918883"/>
    <lineage>
        <taxon>Eukaryota</taxon>
        <taxon>Metamonada</taxon>
        <taxon>Carpediemonas-like organisms</taxon>
        <taxon>Aduncisulcus</taxon>
    </lineage>
</organism>
<dbReference type="Proteomes" id="UP001057375">
    <property type="component" value="Unassembled WGS sequence"/>
</dbReference>
<evidence type="ECO:0000256" key="3">
    <source>
        <dbReference type="ARBA" id="ARBA00022989"/>
    </source>
</evidence>
<evidence type="ECO:0000256" key="6">
    <source>
        <dbReference type="SAM" id="Phobius"/>
    </source>
</evidence>
<feature type="transmembrane region" description="Helical" evidence="6">
    <location>
        <begin position="67"/>
        <end position="91"/>
    </location>
</feature>
<feature type="transmembrane region" description="Helical" evidence="6">
    <location>
        <begin position="218"/>
        <end position="237"/>
    </location>
</feature>
<protein>
    <recommendedName>
        <fullName evidence="7">Amino acid transporter transmembrane domain-containing protein</fullName>
    </recommendedName>
</protein>
<proteinExistence type="predicted"/>
<dbReference type="PANTHER" id="PTHR16189">
    <property type="entry name" value="TRANSMEMBRANE PROTEIN 104-RELATED"/>
    <property type="match status" value="1"/>
</dbReference>
<comment type="caution">
    <text evidence="8">The sequence shown here is derived from an EMBL/GenBank/DDBJ whole genome shotgun (WGS) entry which is preliminary data.</text>
</comment>
<feature type="region of interest" description="Disordered" evidence="5">
    <location>
        <begin position="167"/>
        <end position="189"/>
    </location>
</feature>
<name>A0ABQ5KQI7_9EUKA</name>
<feature type="domain" description="Amino acid transporter transmembrane" evidence="7">
    <location>
        <begin position="29"/>
        <end position="250"/>
    </location>
</feature>
<reference evidence="8" key="1">
    <citation type="submission" date="2022-03" db="EMBL/GenBank/DDBJ databases">
        <title>Draft genome sequence of Aduncisulcus paluster, a free-living microaerophilic Fornicata.</title>
        <authorList>
            <person name="Yuyama I."/>
            <person name="Kume K."/>
            <person name="Tamura T."/>
            <person name="Inagaki Y."/>
            <person name="Hashimoto T."/>
        </authorList>
    </citation>
    <scope>NUCLEOTIDE SEQUENCE</scope>
    <source>
        <strain evidence="8">NY0171</strain>
    </source>
</reference>
<accession>A0ABQ5KQI7</accession>
<sequence length="315" mass="35807">SAALDVAPYDPAAAHTSKPFYAEPTNWMSFSFKGLGYVSSGTAFSLLLHHSVPLISQPVKTKKHLNYMYMAVIATAAILYFLIGFLCAMFFGPETNPLISLNFKFWDGHNWLQDDTGHTPWYIQTIVQVIMIFPIISIISSYPLNAITLSRNIEEFLPDEWVKQRPANRAARGRDSQSEEGEDAGEEEVKSSVRKTLDMLVIIVPCVLAAFARCFDTIIQICGLTGFFLVYFFPPLMSMLGKKRMEKTFGEGALTDEDLDLSAEEQEKKKGYVLHSFLWLVEPSNSLLHHVHFWCNLLCCHCLFSHLWMNYEPRD</sequence>
<comment type="subcellular location">
    <subcellularLocation>
        <location evidence="1">Membrane</location>
    </subcellularLocation>
</comment>
<feature type="transmembrane region" description="Helical" evidence="6">
    <location>
        <begin position="34"/>
        <end position="55"/>
    </location>
</feature>